<organism evidence="1 2">
    <name type="scientific">Streptomyces capoamus</name>
    <dbReference type="NCBI Taxonomy" id="68183"/>
    <lineage>
        <taxon>Bacteria</taxon>
        <taxon>Bacillati</taxon>
        <taxon>Actinomycetota</taxon>
        <taxon>Actinomycetes</taxon>
        <taxon>Kitasatosporales</taxon>
        <taxon>Streptomycetaceae</taxon>
        <taxon>Streptomyces</taxon>
    </lineage>
</organism>
<protein>
    <submittedName>
        <fullName evidence="1">Uncharacterized protein</fullName>
    </submittedName>
</protein>
<dbReference type="EMBL" id="BNBF01000026">
    <property type="protein sequence ID" value="GHG70067.1"/>
    <property type="molecule type" value="Genomic_DNA"/>
</dbReference>
<keyword evidence="2" id="KW-1185">Reference proteome</keyword>
<proteinExistence type="predicted"/>
<dbReference type="Proteomes" id="UP000619355">
    <property type="component" value="Unassembled WGS sequence"/>
</dbReference>
<evidence type="ECO:0000313" key="1">
    <source>
        <dbReference type="EMBL" id="GHG70067.1"/>
    </source>
</evidence>
<dbReference type="AlphaFoldDB" id="A0A919KEV6"/>
<accession>A0A919KEV6</accession>
<gene>
    <name evidence="1" type="ORF">GCM10018980_64480</name>
</gene>
<reference evidence="2" key="1">
    <citation type="journal article" date="2019" name="Int. J. Syst. Evol. Microbiol.">
        <title>The Global Catalogue of Microorganisms (GCM) 10K type strain sequencing project: providing services to taxonomists for standard genome sequencing and annotation.</title>
        <authorList>
            <consortium name="The Broad Institute Genomics Platform"/>
            <consortium name="The Broad Institute Genome Sequencing Center for Infectious Disease"/>
            <person name="Wu L."/>
            <person name="Ma J."/>
        </authorList>
    </citation>
    <scope>NUCLEOTIDE SEQUENCE [LARGE SCALE GENOMIC DNA]</scope>
    <source>
        <strain evidence="2">JCM 4253</strain>
    </source>
</reference>
<comment type="caution">
    <text evidence="1">The sequence shown here is derived from an EMBL/GenBank/DDBJ whole genome shotgun (WGS) entry which is preliminary data.</text>
</comment>
<evidence type="ECO:0000313" key="2">
    <source>
        <dbReference type="Proteomes" id="UP000619355"/>
    </source>
</evidence>
<sequence length="90" mass="9319">MPNGGYEVAWKGGDGRLWIATGSGTNMNKPTEPWLLGVDSNGSSSSPSLVTLPNGGYEAAWKGGDGRLWIATGSGTNMNQPAEPWLLGVA</sequence>
<dbReference type="SUPFAM" id="SSF89372">
    <property type="entry name" value="Fucose-specific lectin"/>
    <property type="match status" value="1"/>
</dbReference>
<name>A0A919KEV6_9ACTN</name>